<dbReference type="InterPro" id="IPR007110">
    <property type="entry name" value="Ig-like_dom"/>
</dbReference>
<dbReference type="PANTHER" id="PTHR19339:SF0">
    <property type="entry name" value="T CELL RECEPTOR ALPHA VARIABLE 41"/>
    <property type="match status" value="1"/>
</dbReference>
<feature type="domain" description="Ig-like" evidence="10">
    <location>
        <begin position="34"/>
        <end position="111"/>
    </location>
</feature>
<dbReference type="Gene3D" id="2.60.40.10">
    <property type="entry name" value="Immunoglobulins"/>
    <property type="match status" value="1"/>
</dbReference>
<evidence type="ECO:0000256" key="2">
    <source>
        <dbReference type="ARBA" id="ARBA00022475"/>
    </source>
</evidence>
<evidence type="ECO:0000256" key="7">
    <source>
        <dbReference type="ARBA" id="ARBA00038651"/>
    </source>
</evidence>
<protein>
    <recommendedName>
        <fullName evidence="10">Ig-like domain-containing protein</fullName>
    </recommendedName>
</protein>
<proteinExistence type="predicted"/>
<evidence type="ECO:0000313" key="11">
    <source>
        <dbReference type="Ensembl" id="ENSSSCP00030041053.1"/>
    </source>
</evidence>
<comment type="subcellular location">
    <subcellularLocation>
        <location evidence="1">Cell membrane</location>
    </subcellularLocation>
</comment>
<evidence type="ECO:0000259" key="10">
    <source>
        <dbReference type="PROSITE" id="PS50835"/>
    </source>
</evidence>
<evidence type="ECO:0000256" key="6">
    <source>
        <dbReference type="ARBA" id="ARBA00023180"/>
    </source>
</evidence>
<sequence length="153" mass="17548">MVKTQQVLLAILWLQLRWVTGKNGAEQSRQYLSAQEGDFVTINCSYSERMTTLQWLQQKPEGGIVSLFILSLNMKKKGRLSATVNREELQSSLHITAAQPRDSAVYLCAVETQCFLSIWSLYTNSKAKMHLYFSHSCLSRLIYLSHQTDDVHF</sequence>
<keyword evidence="4" id="KW-0472">Membrane</keyword>
<keyword evidence="8" id="KW-0391">Immunity</keyword>
<keyword evidence="6" id="KW-0325">Glycoprotein</keyword>
<keyword evidence="8" id="KW-1064">Adaptive immunity</keyword>
<evidence type="ECO:0000256" key="3">
    <source>
        <dbReference type="ARBA" id="ARBA00022729"/>
    </source>
</evidence>
<evidence type="ECO:0000256" key="9">
    <source>
        <dbReference type="SAM" id="SignalP"/>
    </source>
</evidence>
<organism evidence="11 12">
    <name type="scientific">Sus scrofa</name>
    <name type="common">Pig</name>
    <dbReference type="NCBI Taxonomy" id="9823"/>
    <lineage>
        <taxon>Eukaryota</taxon>
        <taxon>Metazoa</taxon>
        <taxon>Chordata</taxon>
        <taxon>Craniata</taxon>
        <taxon>Vertebrata</taxon>
        <taxon>Euteleostomi</taxon>
        <taxon>Mammalia</taxon>
        <taxon>Eutheria</taxon>
        <taxon>Laurasiatheria</taxon>
        <taxon>Artiodactyla</taxon>
        <taxon>Suina</taxon>
        <taxon>Suidae</taxon>
        <taxon>Sus</taxon>
    </lineage>
</organism>
<dbReference type="PROSITE" id="PS50835">
    <property type="entry name" value="IG_LIKE"/>
    <property type="match status" value="1"/>
</dbReference>
<dbReference type="AlphaFoldDB" id="A0A8D0XX14"/>
<comment type="subunit">
    <text evidence="7">Alpha-beta TR is a heterodimer composed of an alpha and beta chain; disulfide-linked. The alpha-beta TR is associated with the transmembrane signaling CD3 coreceptor proteins to form the TR-CD3 (TcR or TCR). The assembly of alpha-beta TR heterodimers with CD3 occurs in the endoplasmic reticulum where a single alpha-beta TR heterodimer associates with one CD3D-CD3E heterodimer, one CD3G-CD3E heterodimer and one CD247 homodimer forming a stable octameric structure. CD3D-CD3E and CD3G-CD3E heterodimers preferentially associate with TR alpha and TR beta chains, respectively. The association of the CD247 homodimer is the last step of TcR assembly in the endoplasmic reticulum and is required for transport to the cell surface.</text>
</comment>
<dbReference type="GO" id="GO:0042101">
    <property type="term" value="C:T cell receptor complex"/>
    <property type="evidence" value="ECO:0007669"/>
    <property type="project" value="UniProtKB-KW"/>
</dbReference>
<keyword evidence="8" id="KW-1279">T cell receptor</keyword>
<dbReference type="InterPro" id="IPR036179">
    <property type="entry name" value="Ig-like_dom_sf"/>
</dbReference>
<feature type="signal peptide" evidence="9">
    <location>
        <begin position="1"/>
        <end position="21"/>
    </location>
</feature>
<evidence type="ECO:0000256" key="8">
    <source>
        <dbReference type="ARBA" id="ARBA00043266"/>
    </source>
</evidence>
<dbReference type="Proteomes" id="UP000694570">
    <property type="component" value="Unplaced"/>
</dbReference>
<evidence type="ECO:0000256" key="4">
    <source>
        <dbReference type="ARBA" id="ARBA00023136"/>
    </source>
</evidence>
<dbReference type="InterPro" id="IPR051896">
    <property type="entry name" value="TCR_alpha_variable"/>
</dbReference>
<dbReference type="InterPro" id="IPR013106">
    <property type="entry name" value="Ig_V-set"/>
</dbReference>
<dbReference type="SMART" id="SM00409">
    <property type="entry name" value="IG"/>
    <property type="match status" value="1"/>
</dbReference>
<name>A0A8D0XX14_PIG</name>
<dbReference type="SUPFAM" id="SSF48726">
    <property type="entry name" value="Immunoglobulin"/>
    <property type="match status" value="1"/>
</dbReference>
<evidence type="ECO:0000256" key="1">
    <source>
        <dbReference type="ARBA" id="ARBA00004236"/>
    </source>
</evidence>
<keyword evidence="3 9" id="KW-0732">Signal</keyword>
<reference evidence="11" key="1">
    <citation type="submission" date="2025-08" db="UniProtKB">
        <authorList>
            <consortium name="Ensembl"/>
        </authorList>
    </citation>
    <scope>IDENTIFICATION</scope>
</reference>
<dbReference type="Pfam" id="PF07686">
    <property type="entry name" value="V-set"/>
    <property type="match status" value="1"/>
</dbReference>
<keyword evidence="5" id="KW-1015">Disulfide bond</keyword>
<feature type="chain" id="PRO_5034995856" description="Ig-like domain-containing protein" evidence="9">
    <location>
        <begin position="22"/>
        <end position="153"/>
    </location>
</feature>
<dbReference type="PANTHER" id="PTHR19339">
    <property type="entry name" value="T CELL RECEPTOR ALPHA VARIABLE 39"/>
    <property type="match status" value="1"/>
</dbReference>
<evidence type="ECO:0000313" key="12">
    <source>
        <dbReference type="Proteomes" id="UP000694570"/>
    </source>
</evidence>
<dbReference type="InterPro" id="IPR003599">
    <property type="entry name" value="Ig_sub"/>
</dbReference>
<dbReference type="InterPro" id="IPR013783">
    <property type="entry name" value="Ig-like_fold"/>
</dbReference>
<accession>A0A8D0XX14</accession>
<evidence type="ECO:0000256" key="5">
    <source>
        <dbReference type="ARBA" id="ARBA00023157"/>
    </source>
</evidence>
<dbReference type="SMART" id="SM00406">
    <property type="entry name" value="IGv"/>
    <property type="match status" value="1"/>
</dbReference>
<keyword evidence="2" id="KW-1003">Cell membrane</keyword>
<dbReference type="Ensembl" id="ENSSSCT00030088814.1">
    <property type="protein sequence ID" value="ENSSSCP00030041053.1"/>
    <property type="gene ID" value="ENSSSCG00030063475.1"/>
</dbReference>